<dbReference type="InterPro" id="IPR020904">
    <property type="entry name" value="Sc_DH/Rdtase_CS"/>
</dbReference>
<protein>
    <submittedName>
        <fullName evidence="4">3-oxoacyl-[acyl-carrier protein] reductase</fullName>
        <ecNumber evidence="4">1.1.1.100</ecNumber>
    </submittedName>
</protein>
<dbReference type="RefSeq" id="WP_184020068.1">
    <property type="nucleotide sequence ID" value="NZ_JACHFD010000015.1"/>
</dbReference>
<dbReference type="PRINTS" id="PR00080">
    <property type="entry name" value="SDRFAMILY"/>
</dbReference>
<dbReference type="GO" id="GO:0004316">
    <property type="term" value="F:3-oxoacyl-[acyl-carrier-protein] reductase (NADPH) activity"/>
    <property type="evidence" value="ECO:0007669"/>
    <property type="project" value="UniProtKB-EC"/>
</dbReference>
<dbReference type="InterPro" id="IPR057326">
    <property type="entry name" value="KR_dom"/>
</dbReference>
<dbReference type="Gene3D" id="3.40.50.720">
    <property type="entry name" value="NAD(P)-binding Rossmann-like Domain"/>
    <property type="match status" value="1"/>
</dbReference>
<dbReference type="Proteomes" id="UP000557717">
    <property type="component" value="Unassembled WGS sequence"/>
</dbReference>
<keyword evidence="5" id="KW-1185">Reference proteome</keyword>
<proteinExistence type="inferred from homology"/>
<comment type="caution">
    <text evidence="4">The sequence shown here is derived from an EMBL/GenBank/DDBJ whole genome shotgun (WGS) entry which is preliminary data.</text>
</comment>
<name>A0A840V448_9BACT</name>
<evidence type="ECO:0000256" key="2">
    <source>
        <dbReference type="ARBA" id="ARBA00023002"/>
    </source>
</evidence>
<evidence type="ECO:0000313" key="4">
    <source>
        <dbReference type="EMBL" id="MBB5352762.1"/>
    </source>
</evidence>
<dbReference type="EC" id="1.1.1.100" evidence="4"/>
<dbReference type="EMBL" id="JACHFD010000015">
    <property type="protein sequence ID" value="MBB5352762.1"/>
    <property type="molecule type" value="Genomic_DNA"/>
</dbReference>
<dbReference type="PANTHER" id="PTHR43639">
    <property type="entry name" value="OXIDOREDUCTASE, SHORT-CHAIN DEHYDROGENASE/REDUCTASE FAMILY (AFU_ORTHOLOGUE AFUA_5G02870)"/>
    <property type="match status" value="1"/>
</dbReference>
<dbReference type="PANTHER" id="PTHR43639:SF1">
    <property type="entry name" value="SHORT-CHAIN DEHYDROGENASE_REDUCTASE FAMILY PROTEIN"/>
    <property type="match status" value="1"/>
</dbReference>
<comment type="similarity">
    <text evidence="1">Belongs to the short-chain dehydrogenases/reductases (SDR) family.</text>
</comment>
<feature type="domain" description="Ketoreductase" evidence="3">
    <location>
        <begin position="11"/>
        <end position="190"/>
    </location>
</feature>
<dbReference type="FunFam" id="3.40.50.720:FF:000084">
    <property type="entry name" value="Short-chain dehydrogenase reductase"/>
    <property type="match status" value="1"/>
</dbReference>
<dbReference type="PRINTS" id="PR00081">
    <property type="entry name" value="GDHRDH"/>
</dbReference>
<organism evidence="4 5">
    <name type="scientific">Haloferula luteola</name>
    <dbReference type="NCBI Taxonomy" id="595692"/>
    <lineage>
        <taxon>Bacteria</taxon>
        <taxon>Pseudomonadati</taxon>
        <taxon>Verrucomicrobiota</taxon>
        <taxon>Verrucomicrobiia</taxon>
        <taxon>Verrucomicrobiales</taxon>
        <taxon>Verrucomicrobiaceae</taxon>
        <taxon>Haloferula</taxon>
    </lineage>
</organism>
<dbReference type="Pfam" id="PF13561">
    <property type="entry name" value="adh_short_C2"/>
    <property type="match status" value="1"/>
</dbReference>
<accession>A0A840V448</accession>
<dbReference type="InterPro" id="IPR036291">
    <property type="entry name" value="NAD(P)-bd_dom_sf"/>
</dbReference>
<dbReference type="AlphaFoldDB" id="A0A840V448"/>
<dbReference type="SUPFAM" id="SSF51735">
    <property type="entry name" value="NAD(P)-binding Rossmann-fold domains"/>
    <property type="match status" value="1"/>
</dbReference>
<keyword evidence="2 4" id="KW-0560">Oxidoreductase</keyword>
<dbReference type="PROSITE" id="PS00061">
    <property type="entry name" value="ADH_SHORT"/>
    <property type="match status" value="1"/>
</dbReference>
<dbReference type="SMART" id="SM00822">
    <property type="entry name" value="PKS_KR"/>
    <property type="match status" value="1"/>
</dbReference>
<evidence type="ECO:0000259" key="3">
    <source>
        <dbReference type="SMART" id="SM00822"/>
    </source>
</evidence>
<reference evidence="4 5" key="1">
    <citation type="submission" date="2020-08" db="EMBL/GenBank/DDBJ databases">
        <title>Genomic Encyclopedia of Type Strains, Phase IV (KMG-IV): sequencing the most valuable type-strain genomes for metagenomic binning, comparative biology and taxonomic classification.</title>
        <authorList>
            <person name="Goeker M."/>
        </authorList>
    </citation>
    <scope>NUCLEOTIDE SEQUENCE [LARGE SCALE GENOMIC DNA]</scope>
    <source>
        <strain evidence="4 5">YC6886</strain>
    </source>
</reference>
<gene>
    <name evidence="4" type="ORF">HNR46_003010</name>
</gene>
<dbReference type="InterPro" id="IPR002347">
    <property type="entry name" value="SDR_fam"/>
</dbReference>
<dbReference type="NCBIfam" id="NF005559">
    <property type="entry name" value="PRK07231.1"/>
    <property type="match status" value="1"/>
</dbReference>
<evidence type="ECO:0000313" key="5">
    <source>
        <dbReference type="Proteomes" id="UP000557717"/>
    </source>
</evidence>
<evidence type="ECO:0000256" key="1">
    <source>
        <dbReference type="ARBA" id="ARBA00006484"/>
    </source>
</evidence>
<sequence>MSAKNEKLTGKVAVVTGASKGIGAGIAKDLAKAGASVVVNYASSREGADKVVEEILAAGGAAKAVQADVSKAADIERLFAEAVAAFGQVDILVNNAGIYEWAALEEITEESFHRQFGLNVLGLLLTTREGVKHFPESGGSVINISSIAGSTALPGCSVYGATKASVDLITKVLAKELGPRGIRVNEIAPGMVETEGAAEFVKSDFGAQVVAQTPLGRIGTPADIAAAAVFLASEDASWMSGEAIYLSGGYR</sequence>